<dbReference type="PANTHER" id="PTHR33164:SF43">
    <property type="entry name" value="HTH-TYPE TRANSCRIPTIONAL REPRESSOR YETL"/>
    <property type="match status" value="1"/>
</dbReference>
<proteinExistence type="predicted"/>
<evidence type="ECO:0000313" key="2">
    <source>
        <dbReference type="EMBL" id="NMO00939.1"/>
    </source>
</evidence>
<evidence type="ECO:0000259" key="1">
    <source>
        <dbReference type="PROSITE" id="PS50995"/>
    </source>
</evidence>
<name>A0A848KS43_9ACTN</name>
<feature type="domain" description="HTH marR-type" evidence="1">
    <location>
        <begin position="13"/>
        <end position="146"/>
    </location>
</feature>
<evidence type="ECO:0000313" key="3">
    <source>
        <dbReference type="Proteomes" id="UP000550729"/>
    </source>
</evidence>
<dbReference type="EMBL" id="JABBNB010000005">
    <property type="protein sequence ID" value="NMO00939.1"/>
    <property type="molecule type" value="Genomic_DNA"/>
</dbReference>
<dbReference type="GO" id="GO:0003700">
    <property type="term" value="F:DNA-binding transcription factor activity"/>
    <property type="evidence" value="ECO:0007669"/>
    <property type="project" value="InterPro"/>
</dbReference>
<sequence length="146" mass="15677">MTDRTTRDHAYLDSDLGFLLARGSATLSRATNAALVPVGLKVRAYSVLAAVCDEPDGATQRRLATTVGLDPSQIVALVDELEGRGLVVRTVDPADRRNKLISVTAEGIRLADKASRISAQVSAEHFPDVPAKDLATMRRVLRLLGE</sequence>
<dbReference type="PROSITE" id="PS50995">
    <property type="entry name" value="HTH_MARR_2"/>
    <property type="match status" value="1"/>
</dbReference>
<reference evidence="2 3" key="1">
    <citation type="submission" date="2020-04" db="EMBL/GenBank/DDBJ databases">
        <title>Gordonia sp. nov. TBRC 11910.</title>
        <authorList>
            <person name="Suriyachadkun C."/>
        </authorList>
    </citation>
    <scope>NUCLEOTIDE SEQUENCE [LARGE SCALE GENOMIC DNA]</scope>
    <source>
        <strain evidence="2 3">TBRC 11910</strain>
    </source>
</reference>
<dbReference type="GO" id="GO:0006950">
    <property type="term" value="P:response to stress"/>
    <property type="evidence" value="ECO:0007669"/>
    <property type="project" value="TreeGrafter"/>
</dbReference>
<dbReference type="PANTHER" id="PTHR33164">
    <property type="entry name" value="TRANSCRIPTIONAL REGULATOR, MARR FAMILY"/>
    <property type="match status" value="1"/>
</dbReference>
<dbReference type="AlphaFoldDB" id="A0A848KS43"/>
<keyword evidence="3" id="KW-1185">Reference proteome</keyword>
<accession>A0A848KS43</accession>
<dbReference type="Pfam" id="PF12802">
    <property type="entry name" value="MarR_2"/>
    <property type="match status" value="1"/>
</dbReference>
<dbReference type="InterPro" id="IPR036388">
    <property type="entry name" value="WH-like_DNA-bd_sf"/>
</dbReference>
<dbReference type="SMART" id="SM00347">
    <property type="entry name" value="HTH_MARR"/>
    <property type="match status" value="1"/>
</dbReference>
<dbReference type="InterPro" id="IPR036390">
    <property type="entry name" value="WH_DNA-bd_sf"/>
</dbReference>
<gene>
    <name evidence="2" type="ORF">HH308_06890</name>
</gene>
<dbReference type="Gene3D" id="1.10.10.10">
    <property type="entry name" value="Winged helix-like DNA-binding domain superfamily/Winged helix DNA-binding domain"/>
    <property type="match status" value="1"/>
</dbReference>
<protein>
    <submittedName>
        <fullName evidence="2">Winged helix-turn-helix transcriptional regulator</fullName>
    </submittedName>
</protein>
<comment type="caution">
    <text evidence="2">The sequence shown here is derived from an EMBL/GenBank/DDBJ whole genome shotgun (WGS) entry which is preliminary data.</text>
</comment>
<dbReference type="PRINTS" id="PR00598">
    <property type="entry name" value="HTHMARR"/>
</dbReference>
<dbReference type="Proteomes" id="UP000550729">
    <property type="component" value="Unassembled WGS sequence"/>
</dbReference>
<dbReference type="InterPro" id="IPR000835">
    <property type="entry name" value="HTH_MarR-typ"/>
</dbReference>
<dbReference type="InterPro" id="IPR039422">
    <property type="entry name" value="MarR/SlyA-like"/>
</dbReference>
<dbReference type="RefSeq" id="WP_170193437.1">
    <property type="nucleotide sequence ID" value="NZ_JABBNB010000005.1"/>
</dbReference>
<organism evidence="2 3">
    <name type="scientific">Gordonia asplenii</name>
    <dbReference type="NCBI Taxonomy" id="2725283"/>
    <lineage>
        <taxon>Bacteria</taxon>
        <taxon>Bacillati</taxon>
        <taxon>Actinomycetota</taxon>
        <taxon>Actinomycetes</taxon>
        <taxon>Mycobacteriales</taxon>
        <taxon>Gordoniaceae</taxon>
        <taxon>Gordonia</taxon>
    </lineage>
</organism>
<dbReference type="SUPFAM" id="SSF46785">
    <property type="entry name" value="Winged helix' DNA-binding domain"/>
    <property type="match status" value="1"/>
</dbReference>